<evidence type="ECO:0000313" key="2">
    <source>
        <dbReference type="Proteomes" id="UP001604277"/>
    </source>
</evidence>
<dbReference type="SUPFAM" id="SSF52058">
    <property type="entry name" value="L domain-like"/>
    <property type="match status" value="1"/>
</dbReference>
<reference evidence="2" key="1">
    <citation type="submission" date="2024-07" db="EMBL/GenBank/DDBJ databases">
        <title>Two chromosome-level genome assemblies of Korean endemic species Abeliophyllum distichum and Forsythia ovata (Oleaceae).</title>
        <authorList>
            <person name="Jang H."/>
        </authorList>
    </citation>
    <scope>NUCLEOTIDE SEQUENCE [LARGE SCALE GENOMIC DNA]</scope>
</reference>
<dbReference type="AlphaFoldDB" id="A0ABD1TUP7"/>
<dbReference type="EMBL" id="JBFOLJ010000008">
    <property type="protein sequence ID" value="KAL2516460.1"/>
    <property type="molecule type" value="Genomic_DNA"/>
</dbReference>
<comment type="caution">
    <text evidence="1">The sequence shown here is derived from an EMBL/GenBank/DDBJ whole genome shotgun (WGS) entry which is preliminary data.</text>
</comment>
<proteinExistence type="predicted"/>
<dbReference type="Gene3D" id="3.80.10.10">
    <property type="entry name" value="Ribonuclease Inhibitor"/>
    <property type="match status" value="1"/>
</dbReference>
<evidence type="ECO:0000313" key="1">
    <source>
        <dbReference type="EMBL" id="KAL2516460.1"/>
    </source>
</evidence>
<name>A0ABD1TUP7_9LAMI</name>
<dbReference type="PANTHER" id="PTHR15140">
    <property type="entry name" value="TUBULIN-SPECIFIC CHAPERONE E"/>
    <property type="match status" value="1"/>
</dbReference>
<dbReference type="Proteomes" id="UP001604277">
    <property type="component" value="Unassembled WGS sequence"/>
</dbReference>
<dbReference type="InterPro" id="IPR032675">
    <property type="entry name" value="LRR_dom_sf"/>
</dbReference>
<keyword evidence="2" id="KW-1185">Reference proteome</keyword>
<sequence length="265" mass="30667">MEKFHKLEFLYVQNGTEVEIPDFLLEMVNLRHMIFEGYSRFSKSCSRRATEDEIFQINNLQSISNLKISNEMEGKILRSSPNLRKLKCSLEDFQDLSFLNRLESLGLTFPPNYATHLISWPLNLRKLTLASFFMSWEQAKIIGRLPNLVVLKLQKGSFEGQKWNTTEGEFQQLKVLKLSSVLVTEWNASSYPVPKLEQLELTRCTLKKIPSNFCDIPTLQKILVHYCRQSVGKSAMQIQEEQRDMANEELQVIVSDPKQGSLQES</sequence>
<dbReference type="PANTHER" id="PTHR15140:SF37">
    <property type="entry name" value="UBIQUITIN-LIKE DOMAIN-CONTAINING PROTEIN"/>
    <property type="match status" value="1"/>
</dbReference>
<gene>
    <name evidence="1" type="ORF">Fot_30431</name>
</gene>
<protein>
    <submittedName>
        <fullName evidence="1">Late blight resistance protein-like protein R1A-6</fullName>
    </submittedName>
</protein>
<accession>A0ABD1TUP7</accession>
<organism evidence="1 2">
    <name type="scientific">Forsythia ovata</name>
    <dbReference type="NCBI Taxonomy" id="205694"/>
    <lineage>
        <taxon>Eukaryota</taxon>
        <taxon>Viridiplantae</taxon>
        <taxon>Streptophyta</taxon>
        <taxon>Embryophyta</taxon>
        <taxon>Tracheophyta</taxon>
        <taxon>Spermatophyta</taxon>
        <taxon>Magnoliopsida</taxon>
        <taxon>eudicotyledons</taxon>
        <taxon>Gunneridae</taxon>
        <taxon>Pentapetalae</taxon>
        <taxon>asterids</taxon>
        <taxon>lamiids</taxon>
        <taxon>Lamiales</taxon>
        <taxon>Oleaceae</taxon>
        <taxon>Forsythieae</taxon>
        <taxon>Forsythia</taxon>
    </lineage>
</organism>